<reference evidence="10 11" key="1">
    <citation type="submission" date="2016-10" db="EMBL/GenBank/DDBJ databases">
        <title>Alkaliphiles isolated from bioreactors.</title>
        <authorList>
            <person name="Salah Z."/>
            <person name="Rout S.P."/>
            <person name="Humphreys P.N."/>
        </authorList>
    </citation>
    <scope>NUCLEOTIDE SEQUENCE [LARGE SCALE GENOMIC DNA]</scope>
    <source>
        <strain evidence="10 11">ZS02</strain>
    </source>
</reference>
<dbReference type="SUPFAM" id="SSF46894">
    <property type="entry name" value="C-terminal effector domain of the bipartite response regulators"/>
    <property type="match status" value="1"/>
</dbReference>
<keyword evidence="1 6" id="KW-0597">Phosphoprotein</keyword>
<dbReference type="GO" id="GO:0000976">
    <property type="term" value="F:transcription cis-regulatory region binding"/>
    <property type="evidence" value="ECO:0007669"/>
    <property type="project" value="TreeGrafter"/>
</dbReference>
<proteinExistence type="predicted"/>
<keyword evidence="3" id="KW-0805">Transcription regulation</keyword>
<dbReference type="SMART" id="SM00862">
    <property type="entry name" value="Trans_reg_C"/>
    <property type="match status" value="1"/>
</dbReference>
<dbReference type="PANTHER" id="PTHR48111">
    <property type="entry name" value="REGULATOR OF RPOS"/>
    <property type="match status" value="1"/>
</dbReference>
<dbReference type="SUPFAM" id="SSF52172">
    <property type="entry name" value="CheY-like"/>
    <property type="match status" value="1"/>
</dbReference>
<dbReference type="SMART" id="SM00448">
    <property type="entry name" value="REC"/>
    <property type="match status" value="1"/>
</dbReference>
<dbReference type="InterPro" id="IPR016032">
    <property type="entry name" value="Sig_transdc_resp-reg_C-effctor"/>
</dbReference>
<name>A0A1R1I3G4_9RHOO</name>
<dbReference type="STRING" id="418702.BJN45_13130"/>
<comment type="caution">
    <text evidence="10">The sequence shown here is derived from an EMBL/GenBank/DDBJ whole genome shotgun (WGS) entry which is preliminary data.</text>
</comment>
<dbReference type="Gene3D" id="3.40.50.2300">
    <property type="match status" value="1"/>
</dbReference>
<sequence>MRLLVIEDNPDILANIVDYFETSGHLVDCARNGPGGLHLALTGNFDLIVLDIMLPGMDGYQVCAALRASGNAVPIIMLTARDALNDRLQGLNNGADDYLIKPFALAELQARIEAILRRTQGKHAQRLQVGDLVLNLDDFSAVRAGQVLRLNPACFKLLEVLMRKSPGVVRRQVLEEALWGEDIPASDALRSHLHLLRQVIDKPFEQPLLHTIHGVGYRLGEVKDA</sequence>
<evidence type="ECO:0000256" key="5">
    <source>
        <dbReference type="ARBA" id="ARBA00023163"/>
    </source>
</evidence>
<organism evidence="10 11">
    <name type="scientific">Azonexus hydrophilus</name>
    <dbReference type="NCBI Taxonomy" id="418702"/>
    <lineage>
        <taxon>Bacteria</taxon>
        <taxon>Pseudomonadati</taxon>
        <taxon>Pseudomonadota</taxon>
        <taxon>Betaproteobacteria</taxon>
        <taxon>Rhodocyclales</taxon>
        <taxon>Azonexaceae</taxon>
        <taxon>Azonexus</taxon>
    </lineage>
</organism>
<keyword evidence="11" id="KW-1185">Reference proteome</keyword>
<dbReference type="PROSITE" id="PS51755">
    <property type="entry name" value="OMPR_PHOB"/>
    <property type="match status" value="1"/>
</dbReference>
<dbReference type="Pfam" id="PF00486">
    <property type="entry name" value="Trans_reg_C"/>
    <property type="match status" value="1"/>
</dbReference>
<feature type="domain" description="OmpR/PhoB-type" evidence="9">
    <location>
        <begin position="124"/>
        <end position="221"/>
    </location>
</feature>
<dbReference type="EMBL" id="MTHD01000004">
    <property type="protein sequence ID" value="OMG53164.1"/>
    <property type="molecule type" value="Genomic_DNA"/>
</dbReference>
<dbReference type="PROSITE" id="PS50110">
    <property type="entry name" value="RESPONSE_REGULATORY"/>
    <property type="match status" value="1"/>
</dbReference>
<dbReference type="Gene3D" id="6.10.250.690">
    <property type="match status" value="1"/>
</dbReference>
<dbReference type="Proteomes" id="UP000187526">
    <property type="component" value="Unassembled WGS sequence"/>
</dbReference>
<dbReference type="Pfam" id="PF00072">
    <property type="entry name" value="Response_reg"/>
    <property type="match status" value="1"/>
</dbReference>
<dbReference type="FunFam" id="3.40.50.2300:FF:000001">
    <property type="entry name" value="DNA-binding response regulator PhoB"/>
    <property type="match status" value="1"/>
</dbReference>
<dbReference type="InterPro" id="IPR011006">
    <property type="entry name" value="CheY-like_superfamily"/>
</dbReference>
<dbReference type="GO" id="GO:0006355">
    <property type="term" value="P:regulation of DNA-templated transcription"/>
    <property type="evidence" value="ECO:0007669"/>
    <property type="project" value="InterPro"/>
</dbReference>
<dbReference type="PANTHER" id="PTHR48111:SF22">
    <property type="entry name" value="REGULATOR OF RPOS"/>
    <property type="match status" value="1"/>
</dbReference>
<feature type="domain" description="Response regulatory" evidence="8">
    <location>
        <begin position="2"/>
        <end position="116"/>
    </location>
</feature>
<evidence type="ECO:0000313" key="11">
    <source>
        <dbReference type="Proteomes" id="UP000187526"/>
    </source>
</evidence>
<evidence type="ECO:0000256" key="1">
    <source>
        <dbReference type="ARBA" id="ARBA00022553"/>
    </source>
</evidence>
<dbReference type="GO" id="GO:0032993">
    <property type="term" value="C:protein-DNA complex"/>
    <property type="evidence" value="ECO:0007669"/>
    <property type="project" value="TreeGrafter"/>
</dbReference>
<dbReference type="GO" id="GO:0005829">
    <property type="term" value="C:cytosol"/>
    <property type="evidence" value="ECO:0007669"/>
    <property type="project" value="TreeGrafter"/>
</dbReference>
<protein>
    <submittedName>
        <fullName evidence="10">DNA-binding response regulator</fullName>
    </submittedName>
</protein>
<dbReference type="InterPro" id="IPR036388">
    <property type="entry name" value="WH-like_DNA-bd_sf"/>
</dbReference>
<dbReference type="RefSeq" id="WP_076095936.1">
    <property type="nucleotide sequence ID" value="NZ_MTHD01000004.1"/>
</dbReference>
<dbReference type="FunFam" id="1.10.10.10:FF:000058">
    <property type="entry name" value="DNA-binding response OmpR family regulator"/>
    <property type="match status" value="1"/>
</dbReference>
<keyword evidence="5" id="KW-0804">Transcription</keyword>
<evidence type="ECO:0000256" key="3">
    <source>
        <dbReference type="ARBA" id="ARBA00023015"/>
    </source>
</evidence>
<feature type="DNA-binding region" description="OmpR/PhoB-type" evidence="7">
    <location>
        <begin position="124"/>
        <end position="221"/>
    </location>
</feature>
<dbReference type="Gene3D" id="1.10.10.10">
    <property type="entry name" value="Winged helix-like DNA-binding domain superfamily/Winged helix DNA-binding domain"/>
    <property type="match status" value="1"/>
</dbReference>
<keyword evidence="4 7" id="KW-0238">DNA-binding</keyword>
<dbReference type="OrthoDB" id="9802426at2"/>
<feature type="modified residue" description="4-aspartylphosphate" evidence="6">
    <location>
        <position position="51"/>
    </location>
</feature>
<dbReference type="InterPro" id="IPR039420">
    <property type="entry name" value="WalR-like"/>
</dbReference>
<evidence type="ECO:0000259" key="9">
    <source>
        <dbReference type="PROSITE" id="PS51755"/>
    </source>
</evidence>
<dbReference type="CDD" id="cd00383">
    <property type="entry name" value="trans_reg_C"/>
    <property type="match status" value="1"/>
</dbReference>
<accession>A0A1R1I3G4</accession>
<dbReference type="InterPro" id="IPR001867">
    <property type="entry name" value="OmpR/PhoB-type_DNA-bd"/>
</dbReference>
<evidence type="ECO:0000256" key="4">
    <source>
        <dbReference type="ARBA" id="ARBA00023125"/>
    </source>
</evidence>
<dbReference type="InterPro" id="IPR001789">
    <property type="entry name" value="Sig_transdc_resp-reg_receiver"/>
</dbReference>
<keyword evidence="2" id="KW-0902">Two-component regulatory system</keyword>
<evidence type="ECO:0000256" key="7">
    <source>
        <dbReference type="PROSITE-ProRule" id="PRU01091"/>
    </source>
</evidence>
<gene>
    <name evidence="10" type="ORF">BJN45_13130</name>
</gene>
<evidence type="ECO:0000313" key="10">
    <source>
        <dbReference type="EMBL" id="OMG53164.1"/>
    </source>
</evidence>
<dbReference type="GO" id="GO:0000156">
    <property type="term" value="F:phosphorelay response regulator activity"/>
    <property type="evidence" value="ECO:0007669"/>
    <property type="project" value="TreeGrafter"/>
</dbReference>
<dbReference type="AlphaFoldDB" id="A0A1R1I3G4"/>
<evidence type="ECO:0000256" key="2">
    <source>
        <dbReference type="ARBA" id="ARBA00023012"/>
    </source>
</evidence>
<evidence type="ECO:0000259" key="8">
    <source>
        <dbReference type="PROSITE" id="PS50110"/>
    </source>
</evidence>
<evidence type="ECO:0000256" key="6">
    <source>
        <dbReference type="PROSITE-ProRule" id="PRU00169"/>
    </source>
</evidence>